<sequence length="194" mass="22547">MLLRFCERKWILPHSMMIRNLLTFSRTGVCKITNIYHKNLTGSHSIYPRETKFPGINSSFHPFSEFVTKPLDPLSFDHICDDTLVSLCDYFEELIEDCSHLVSSDVTYGDGVLTVQFGHPYGTYVINRQTPNQQIWLSSPTSGPKRYDFLNNQWIYRHDGVSLHELLNKEISKIVKHEVDFSQCMYSGIHKQEP</sequence>
<dbReference type="InterPro" id="IPR002908">
    <property type="entry name" value="Frataxin/CyaY"/>
</dbReference>
<evidence type="ECO:0000256" key="12">
    <source>
        <dbReference type="ARBA" id="ARBA00023133"/>
    </source>
</evidence>
<proteinExistence type="inferred from homology"/>
<dbReference type="GO" id="GO:0008199">
    <property type="term" value="F:ferric iron binding"/>
    <property type="evidence" value="ECO:0007669"/>
    <property type="project" value="InterPro"/>
</dbReference>
<evidence type="ECO:0000313" key="14">
    <source>
        <dbReference type="EMBL" id="CAD7587065.1"/>
    </source>
</evidence>
<dbReference type="SMART" id="SM01219">
    <property type="entry name" value="Frataxin_Cyay"/>
    <property type="match status" value="1"/>
</dbReference>
<dbReference type="GO" id="GO:0016226">
    <property type="term" value="P:iron-sulfur cluster assembly"/>
    <property type="evidence" value="ECO:0007669"/>
    <property type="project" value="InterPro"/>
</dbReference>
<dbReference type="GO" id="GO:0051537">
    <property type="term" value="F:2 iron, 2 sulfur cluster binding"/>
    <property type="evidence" value="ECO:0007669"/>
    <property type="project" value="TreeGrafter"/>
</dbReference>
<dbReference type="GO" id="GO:0004322">
    <property type="term" value="F:ferroxidase activity"/>
    <property type="evidence" value="ECO:0007669"/>
    <property type="project" value="UniProtKB-EC"/>
</dbReference>
<dbReference type="Gene3D" id="3.30.920.10">
    <property type="entry name" value="Frataxin/CyaY"/>
    <property type="match status" value="1"/>
</dbReference>
<keyword evidence="10" id="KW-0406">Ion transport</keyword>
<dbReference type="PROSITE" id="PS01344">
    <property type="entry name" value="FRATAXIN_1"/>
    <property type="match status" value="1"/>
</dbReference>
<evidence type="ECO:0000256" key="5">
    <source>
        <dbReference type="ARBA" id="ARBA00022448"/>
    </source>
</evidence>
<evidence type="ECO:0000256" key="4">
    <source>
        <dbReference type="ARBA" id="ARBA00022434"/>
    </source>
</evidence>
<reference evidence="14" key="1">
    <citation type="submission" date="2020-11" db="EMBL/GenBank/DDBJ databases">
        <authorList>
            <person name="Tran Van P."/>
        </authorList>
    </citation>
    <scope>NUCLEOTIDE SEQUENCE</scope>
</reference>
<comment type="similarity">
    <text evidence="2">Belongs to the frataxin family.</text>
</comment>
<dbReference type="NCBIfam" id="TIGR03421">
    <property type="entry name" value="FeS_CyaY"/>
    <property type="match status" value="1"/>
</dbReference>
<comment type="subcellular location">
    <subcellularLocation>
        <location evidence="1">Mitochondrion</location>
    </subcellularLocation>
</comment>
<dbReference type="Pfam" id="PF01491">
    <property type="entry name" value="Frataxin_Cyay"/>
    <property type="match status" value="1"/>
</dbReference>
<dbReference type="InterPro" id="IPR020895">
    <property type="entry name" value="Frataxin_CS"/>
</dbReference>
<name>A0A7R9JPX4_TIMGE</name>
<dbReference type="GO" id="GO:0005739">
    <property type="term" value="C:mitochondrion"/>
    <property type="evidence" value="ECO:0007669"/>
    <property type="project" value="UniProtKB-SubCell"/>
</dbReference>
<dbReference type="PANTHER" id="PTHR16821:SF2">
    <property type="entry name" value="FRATAXIN, MITOCHONDRIAL"/>
    <property type="match status" value="1"/>
</dbReference>
<dbReference type="GO" id="GO:0006879">
    <property type="term" value="P:intracellular iron ion homeostasis"/>
    <property type="evidence" value="ECO:0007669"/>
    <property type="project" value="UniProtKB-KW"/>
</dbReference>
<dbReference type="GO" id="GO:0008198">
    <property type="term" value="F:ferrous iron binding"/>
    <property type="evidence" value="ECO:0007669"/>
    <property type="project" value="TreeGrafter"/>
</dbReference>
<evidence type="ECO:0000256" key="2">
    <source>
        <dbReference type="ARBA" id="ARBA00008183"/>
    </source>
</evidence>
<keyword evidence="5" id="KW-0813">Transport</keyword>
<protein>
    <recommendedName>
        <fullName evidence="3">ferroxidase</fullName>
        <ecNumber evidence="3">1.16.3.1</ecNumber>
    </recommendedName>
</protein>
<gene>
    <name evidence="14" type="ORF">TGEB3V08_LOCUS1293</name>
</gene>
<evidence type="ECO:0000256" key="8">
    <source>
        <dbReference type="ARBA" id="ARBA00023002"/>
    </source>
</evidence>
<keyword evidence="12" id="KW-0350">Heme biosynthesis</keyword>
<dbReference type="PANTHER" id="PTHR16821">
    <property type="entry name" value="FRATAXIN"/>
    <property type="match status" value="1"/>
</dbReference>
<keyword evidence="9" id="KW-0408">Iron</keyword>
<evidence type="ECO:0000256" key="10">
    <source>
        <dbReference type="ARBA" id="ARBA00023065"/>
    </source>
</evidence>
<dbReference type="GO" id="GO:0006826">
    <property type="term" value="P:iron ion transport"/>
    <property type="evidence" value="ECO:0007669"/>
    <property type="project" value="UniProtKB-KW"/>
</dbReference>
<evidence type="ECO:0000256" key="3">
    <source>
        <dbReference type="ARBA" id="ARBA00013107"/>
    </source>
</evidence>
<keyword evidence="6" id="KW-0410">Iron transport</keyword>
<evidence type="ECO:0000256" key="6">
    <source>
        <dbReference type="ARBA" id="ARBA00022496"/>
    </source>
</evidence>
<evidence type="ECO:0000256" key="1">
    <source>
        <dbReference type="ARBA" id="ARBA00004173"/>
    </source>
</evidence>
<dbReference type="GO" id="GO:0006783">
    <property type="term" value="P:heme biosynthetic process"/>
    <property type="evidence" value="ECO:0007669"/>
    <property type="project" value="UniProtKB-KW"/>
</dbReference>
<dbReference type="EC" id="1.16.3.1" evidence="3"/>
<evidence type="ECO:0000256" key="9">
    <source>
        <dbReference type="ARBA" id="ARBA00023004"/>
    </source>
</evidence>
<dbReference type="InterPro" id="IPR017789">
    <property type="entry name" value="Frataxin"/>
</dbReference>
<dbReference type="EMBL" id="OE839394">
    <property type="protein sequence ID" value="CAD7587065.1"/>
    <property type="molecule type" value="Genomic_DNA"/>
</dbReference>
<keyword evidence="11" id="KW-0496">Mitochondrion</keyword>
<organism evidence="14">
    <name type="scientific">Timema genevievae</name>
    <name type="common">Walking stick</name>
    <dbReference type="NCBI Taxonomy" id="629358"/>
    <lineage>
        <taxon>Eukaryota</taxon>
        <taxon>Metazoa</taxon>
        <taxon>Ecdysozoa</taxon>
        <taxon>Arthropoda</taxon>
        <taxon>Hexapoda</taxon>
        <taxon>Insecta</taxon>
        <taxon>Pterygota</taxon>
        <taxon>Neoptera</taxon>
        <taxon>Polyneoptera</taxon>
        <taxon>Phasmatodea</taxon>
        <taxon>Timematodea</taxon>
        <taxon>Timematoidea</taxon>
        <taxon>Timematidae</taxon>
        <taxon>Timema</taxon>
    </lineage>
</organism>
<dbReference type="InterPro" id="IPR036524">
    <property type="entry name" value="Frataxin/CyaY_sf"/>
</dbReference>
<accession>A0A7R9JPX4</accession>
<comment type="catalytic activity">
    <reaction evidence="13">
        <text>4 Fe(2+) + O2 + 4 H(+) = 4 Fe(3+) + 2 H2O</text>
        <dbReference type="Rhea" id="RHEA:11148"/>
        <dbReference type="ChEBI" id="CHEBI:15377"/>
        <dbReference type="ChEBI" id="CHEBI:15378"/>
        <dbReference type="ChEBI" id="CHEBI:15379"/>
        <dbReference type="ChEBI" id="CHEBI:29033"/>
        <dbReference type="ChEBI" id="CHEBI:29034"/>
        <dbReference type="EC" id="1.16.3.1"/>
    </reaction>
</comment>
<dbReference type="GO" id="GO:0034986">
    <property type="term" value="F:iron chaperone activity"/>
    <property type="evidence" value="ECO:0007669"/>
    <property type="project" value="TreeGrafter"/>
</dbReference>
<dbReference type="PRINTS" id="PR00904">
    <property type="entry name" value="FRATAXIN"/>
</dbReference>
<dbReference type="SUPFAM" id="SSF55387">
    <property type="entry name" value="Frataxin/Nqo15-like"/>
    <property type="match status" value="1"/>
</dbReference>
<dbReference type="PROSITE" id="PS50810">
    <property type="entry name" value="FRATAXIN_2"/>
    <property type="match status" value="1"/>
</dbReference>
<evidence type="ECO:0000256" key="13">
    <source>
        <dbReference type="ARBA" id="ARBA00047990"/>
    </source>
</evidence>
<dbReference type="FunFam" id="3.30.920.10:FF:000002">
    <property type="entry name" value="Frataxin, mitochondrial"/>
    <property type="match status" value="1"/>
</dbReference>
<keyword evidence="4" id="KW-0409">Iron storage</keyword>
<evidence type="ECO:0000256" key="7">
    <source>
        <dbReference type="ARBA" id="ARBA00022946"/>
    </source>
</evidence>
<dbReference type="AlphaFoldDB" id="A0A7R9JPX4"/>
<dbReference type="NCBIfam" id="TIGR03422">
    <property type="entry name" value="mito_frataxin"/>
    <property type="match status" value="1"/>
</dbReference>
<dbReference type="CDD" id="cd00503">
    <property type="entry name" value="Frataxin"/>
    <property type="match status" value="1"/>
</dbReference>
<evidence type="ECO:0000256" key="11">
    <source>
        <dbReference type="ARBA" id="ARBA00023128"/>
    </source>
</evidence>
<keyword evidence="8" id="KW-0560">Oxidoreductase</keyword>
<keyword evidence="7" id="KW-0809">Transit peptide</keyword>